<name>B8F0B0_THASP</name>
<dbReference type="AlphaFoldDB" id="B8F0B0"/>
<gene>
    <name evidence="1" type="ordered locus">Tmz1t_2339</name>
</gene>
<dbReference type="HOGENOM" id="CLU_803940_0_0_4"/>
<accession>B8F0B0</accession>
<evidence type="ECO:0000313" key="1">
    <source>
        <dbReference type="EMBL" id="ACK55076.1"/>
    </source>
</evidence>
<geneLocation type="plasmid" evidence="1 2">
    <name>pTha01</name>
</geneLocation>
<dbReference type="EMBL" id="CP001282">
    <property type="protein sequence ID" value="ACK55076.1"/>
    <property type="molecule type" value="Genomic_DNA"/>
</dbReference>
<reference evidence="1 2" key="2">
    <citation type="journal article" date="2012" name="Stand. Genomic Sci.">
        <title>Complete genome sequence of Thauera aminoaromatica strain MZ1T.</title>
        <authorList>
            <person name="Jiang K."/>
            <person name="Sanseverino J."/>
            <person name="Chauhan A."/>
            <person name="Lucas S."/>
            <person name="Copeland A."/>
            <person name="Lapidus A."/>
            <person name="Del Rio T.G."/>
            <person name="Dalin E."/>
            <person name="Tice H."/>
            <person name="Bruce D."/>
            <person name="Goodwin L."/>
            <person name="Pitluck S."/>
            <person name="Sims D."/>
            <person name="Brettin T."/>
            <person name="Detter J.C."/>
            <person name="Han C."/>
            <person name="Chang Y.J."/>
            <person name="Larimer F."/>
            <person name="Land M."/>
            <person name="Hauser L."/>
            <person name="Kyrpides N.C."/>
            <person name="Mikhailova N."/>
            <person name="Moser S."/>
            <person name="Jegier P."/>
            <person name="Close D."/>
            <person name="Debruyn J.M."/>
            <person name="Wang Y."/>
            <person name="Layton A.C."/>
            <person name="Allen M.S."/>
            <person name="Sayler G.S."/>
        </authorList>
    </citation>
    <scope>NUCLEOTIDE SEQUENCE [LARGE SCALE GENOMIC DNA]</scope>
    <source>
        <strain evidence="1 2">MZ1T</strain>
        <plasmid evidence="1">pTha01</plasmid>
    </source>
</reference>
<reference evidence="2" key="1">
    <citation type="submission" date="2008-12" db="EMBL/GenBank/DDBJ databases">
        <title>Complete sequence of plasmid of Thauera sp. MZ1T.</title>
        <authorList>
            <consortium name="US DOE Joint Genome Institute"/>
            <person name="Lucas S."/>
            <person name="Copeland A."/>
            <person name="Lapidus A."/>
            <person name="Glavina del Rio T."/>
            <person name="Dalin E."/>
            <person name="Tice H."/>
            <person name="Bruce D."/>
            <person name="Goodwin L."/>
            <person name="Pitluck S."/>
            <person name="Sims D."/>
            <person name="Brettin T."/>
            <person name="Detter J.C."/>
            <person name="Han C."/>
            <person name="Larimer F."/>
            <person name="Land M."/>
            <person name="Hauser L."/>
            <person name="Kyrpides N."/>
            <person name="Mikhailova N."/>
            <person name="Sayler G.S."/>
        </authorList>
    </citation>
    <scope>NUCLEOTIDE SEQUENCE [LARGE SCALE GENOMIC DNA]</scope>
    <source>
        <strain evidence="2">MZ1T</strain>
        <plasmid evidence="2">pTha01</plasmid>
    </source>
</reference>
<keyword evidence="1" id="KW-0614">Plasmid</keyword>
<organism evidence="1 2">
    <name type="scientific">Thauera aminoaromatica</name>
    <dbReference type="NCBI Taxonomy" id="164330"/>
    <lineage>
        <taxon>Bacteria</taxon>
        <taxon>Pseudomonadati</taxon>
        <taxon>Pseudomonadota</taxon>
        <taxon>Betaproteobacteria</taxon>
        <taxon>Rhodocyclales</taxon>
        <taxon>Zoogloeaceae</taxon>
        <taxon>Thauera</taxon>
    </lineage>
</organism>
<dbReference type="KEGG" id="tmz:Tmz1t_2339"/>
<protein>
    <submittedName>
        <fullName evidence="1">Uncharacterized protein</fullName>
    </submittedName>
</protein>
<keyword evidence="2" id="KW-1185">Reference proteome</keyword>
<proteinExistence type="predicted"/>
<dbReference type="Proteomes" id="UP000002186">
    <property type="component" value="Plasmid pTha01"/>
</dbReference>
<evidence type="ECO:0000313" key="2">
    <source>
        <dbReference type="Proteomes" id="UP000002186"/>
    </source>
</evidence>
<sequence length="345" mass="38756">MGMNSHLLGQENDRTALRLIHDFGWLRAPELGLLIWGAHTHHIKYGERILRKLAARHLVIPRPLPAHSGSAFVLSQRGADLLLESTGITARSGKDWGETLAGVWVAPKWWRHDLLAHSFLALLSSQGYTVIPERRLRRENAVDKLPDGLAIPPDKGDVFWVEIESTRKSGRNMDLMARALIKVALGKAPTLSRLKANQTMICYADGATDERGYRLDHRARVLNALQRHASDTVAVCLYKLSLKGLAVTDFSGEVVTITRDAVKQRLHQWRTLWCDTTENLEGGQELILEGLLLSVWQKKNTLWRWQVEDTHRVGQDGYPLILEFGEALTRTAAEEALAALPLWGD</sequence>